<evidence type="ECO:0000313" key="1">
    <source>
        <dbReference type="EMBL" id="KAK0386528.1"/>
    </source>
</evidence>
<evidence type="ECO:0000313" key="2">
    <source>
        <dbReference type="Proteomes" id="UP001175261"/>
    </source>
</evidence>
<comment type="caution">
    <text evidence="1">The sequence shown here is derived from an EMBL/GenBank/DDBJ whole genome shotgun (WGS) entry which is preliminary data.</text>
</comment>
<keyword evidence="2" id="KW-1185">Reference proteome</keyword>
<dbReference type="Proteomes" id="UP001175261">
    <property type="component" value="Unassembled WGS sequence"/>
</dbReference>
<reference evidence="1" key="1">
    <citation type="submission" date="2022-10" db="EMBL/GenBank/DDBJ databases">
        <title>Determination and structural analysis of whole genome sequence of Sarocladium strictum F4-1.</title>
        <authorList>
            <person name="Hu L."/>
            <person name="Jiang Y."/>
        </authorList>
    </citation>
    <scope>NUCLEOTIDE SEQUENCE</scope>
    <source>
        <strain evidence="1">F4-1</strain>
    </source>
</reference>
<proteinExistence type="predicted"/>
<dbReference type="AlphaFoldDB" id="A0AA39GFR9"/>
<name>A0AA39GFR9_SARSR</name>
<accession>A0AA39GFR9</accession>
<sequence>MLEWRGDSENLELNDGGLEARTTSLGLDQTSQTDQSWTDYAPETLINGWQRSVDMATKVPGSVNEFDPSSGPFWAKDHQSTRPSSFDESEELKAFTDVEVLTALNLKNARNVGGIPPTQAEETIRQRYHTLHNLESCVQQATAINSSLNHRIASRSAQLDRVFLSLTPAVVGRLRQQQKRRDEIYRHVSGHLREVQELCEIRQKEAARAMAELDDMQEIERDLSERIADLAGKMGLDEGVDLDEIERRIWVMRAEEEEKDMAMMF</sequence>
<gene>
    <name evidence="1" type="ORF">NLU13_6363</name>
</gene>
<protein>
    <submittedName>
        <fullName evidence="1">Uncharacterized protein</fullName>
    </submittedName>
</protein>
<dbReference type="EMBL" id="JAPDFR010000005">
    <property type="protein sequence ID" value="KAK0386528.1"/>
    <property type="molecule type" value="Genomic_DNA"/>
</dbReference>
<organism evidence="1 2">
    <name type="scientific">Sarocladium strictum</name>
    <name type="common">Black bundle disease fungus</name>
    <name type="synonym">Acremonium strictum</name>
    <dbReference type="NCBI Taxonomy" id="5046"/>
    <lineage>
        <taxon>Eukaryota</taxon>
        <taxon>Fungi</taxon>
        <taxon>Dikarya</taxon>
        <taxon>Ascomycota</taxon>
        <taxon>Pezizomycotina</taxon>
        <taxon>Sordariomycetes</taxon>
        <taxon>Hypocreomycetidae</taxon>
        <taxon>Hypocreales</taxon>
        <taxon>Sarocladiaceae</taxon>
        <taxon>Sarocladium</taxon>
    </lineage>
</organism>